<evidence type="ECO:0000313" key="2">
    <source>
        <dbReference type="Proteomes" id="UP000606194"/>
    </source>
</evidence>
<accession>A0A918FZ64</accession>
<reference evidence="1" key="1">
    <citation type="journal article" date="2014" name="Int. J. Syst. Evol. Microbiol.">
        <title>Complete genome sequence of Corynebacterium casei LMG S-19264T (=DSM 44701T), isolated from a smear-ripened cheese.</title>
        <authorList>
            <consortium name="US DOE Joint Genome Institute (JGI-PGF)"/>
            <person name="Walter F."/>
            <person name="Albersmeier A."/>
            <person name="Kalinowski J."/>
            <person name="Ruckert C."/>
        </authorList>
    </citation>
    <scope>NUCLEOTIDE SEQUENCE</scope>
    <source>
        <strain evidence="1">JCM 4386</strain>
    </source>
</reference>
<dbReference type="EMBL" id="BMTL01000023">
    <property type="protein sequence ID" value="GGS07098.1"/>
    <property type="molecule type" value="Genomic_DNA"/>
</dbReference>
<proteinExistence type="predicted"/>
<gene>
    <name evidence="1" type="ORF">GCM10010269_52670</name>
</gene>
<evidence type="ECO:0000313" key="1">
    <source>
        <dbReference type="EMBL" id="GGS07098.1"/>
    </source>
</evidence>
<reference evidence="1" key="2">
    <citation type="submission" date="2020-09" db="EMBL/GenBank/DDBJ databases">
        <authorList>
            <person name="Sun Q."/>
            <person name="Ohkuma M."/>
        </authorList>
    </citation>
    <scope>NUCLEOTIDE SEQUENCE</scope>
    <source>
        <strain evidence="1">JCM 4386</strain>
    </source>
</reference>
<protein>
    <submittedName>
        <fullName evidence="1">Uncharacterized protein</fullName>
    </submittedName>
</protein>
<organism evidence="1 2">
    <name type="scientific">Streptomyces humidus</name>
    <dbReference type="NCBI Taxonomy" id="52259"/>
    <lineage>
        <taxon>Bacteria</taxon>
        <taxon>Bacillati</taxon>
        <taxon>Actinomycetota</taxon>
        <taxon>Actinomycetes</taxon>
        <taxon>Kitasatosporales</taxon>
        <taxon>Streptomycetaceae</taxon>
        <taxon>Streptomyces</taxon>
    </lineage>
</organism>
<name>A0A918FZ64_9ACTN</name>
<dbReference type="Proteomes" id="UP000606194">
    <property type="component" value="Unassembled WGS sequence"/>
</dbReference>
<sequence>MPPRTCPACLDERLKGAAGRPVLVPGTIAVDRAGQVRLSWPATCAPDAGPRPGVWSAACDSPADHTAVPARVVFRATVVQSAGQATTRPPSA</sequence>
<keyword evidence="2" id="KW-1185">Reference proteome</keyword>
<dbReference type="AlphaFoldDB" id="A0A918FZ64"/>
<comment type="caution">
    <text evidence="1">The sequence shown here is derived from an EMBL/GenBank/DDBJ whole genome shotgun (WGS) entry which is preliminary data.</text>
</comment>